<evidence type="ECO:0000313" key="2">
    <source>
        <dbReference type="Proteomes" id="UP001370590"/>
    </source>
</evidence>
<keyword evidence="2" id="KW-1185">Reference proteome</keyword>
<name>A0ABU8SJT7_9LACO</name>
<protein>
    <submittedName>
        <fullName evidence="1">Uncharacterized protein</fullName>
    </submittedName>
</protein>
<gene>
    <name evidence="1" type="ORF">R4146_03150</name>
</gene>
<comment type="caution">
    <text evidence="1">The sequence shown here is derived from an EMBL/GenBank/DDBJ whole genome shotgun (WGS) entry which is preliminary data.</text>
</comment>
<evidence type="ECO:0000313" key="1">
    <source>
        <dbReference type="EMBL" id="MEJ6400175.1"/>
    </source>
</evidence>
<proteinExistence type="predicted"/>
<dbReference type="EMBL" id="JAWMWH010000001">
    <property type="protein sequence ID" value="MEJ6400175.1"/>
    <property type="molecule type" value="Genomic_DNA"/>
</dbReference>
<organism evidence="1 2">
    <name type="scientific">Nicoliella lavandulae</name>
    <dbReference type="NCBI Taxonomy" id="3082954"/>
    <lineage>
        <taxon>Bacteria</taxon>
        <taxon>Bacillati</taxon>
        <taxon>Bacillota</taxon>
        <taxon>Bacilli</taxon>
        <taxon>Lactobacillales</taxon>
        <taxon>Lactobacillaceae</taxon>
        <taxon>Nicoliella</taxon>
    </lineage>
</organism>
<accession>A0ABU8SJT7</accession>
<reference evidence="1 2" key="1">
    <citation type="submission" date="2023-10" db="EMBL/GenBank/DDBJ databases">
        <title>Nicoliella lavandulae sp. nov. isolated from Lavandula angustifolia flowers.</title>
        <authorList>
            <person name="Alcantara C."/>
            <person name="Zuniga M."/>
            <person name="Landete J.M."/>
            <person name="Monedero V."/>
        </authorList>
    </citation>
    <scope>NUCLEOTIDE SEQUENCE [LARGE SCALE GENOMIC DNA]</scope>
    <source>
        <strain evidence="1 2">Es01</strain>
    </source>
</reference>
<sequence length="85" mass="10076">MPFILSERFILRNSRALLKEKINNERVNHKMIAVLVNVNHNYTPYIQELIYGYILMGTINRDIVKEFMPSEDCAARTIDEYLSKR</sequence>
<dbReference type="RefSeq" id="WP_339959994.1">
    <property type="nucleotide sequence ID" value="NZ_JAWMWH010000001.1"/>
</dbReference>
<dbReference type="Proteomes" id="UP001370590">
    <property type="component" value="Unassembled WGS sequence"/>
</dbReference>